<dbReference type="InterPro" id="IPR018247">
    <property type="entry name" value="EF_Hand_1_Ca_BS"/>
</dbReference>
<gene>
    <name evidence="9" type="ORF">LSTR_LSTR011447</name>
</gene>
<dbReference type="SUPFAM" id="SSF47473">
    <property type="entry name" value="EF-hand"/>
    <property type="match status" value="1"/>
</dbReference>
<dbReference type="PANTHER" id="PTHR45840">
    <property type="entry name" value="RHOMBOID-RELATED PROTEIN"/>
    <property type="match status" value="1"/>
</dbReference>
<evidence type="ECO:0000256" key="1">
    <source>
        <dbReference type="ARBA" id="ARBA00004141"/>
    </source>
</evidence>
<dbReference type="SMART" id="SM00054">
    <property type="entry name" value="EFh"/>
    <property type="match status" value="2"/>
</dbReference>
<keyword evidence="5 7" id="KW-1133">Transmembrane helix</keyword>
<organism evidence="9 10">
    <name type="scientific">Laodelphax striatellus</name>
    <name type="common">Small brown planthopper</name>
    <name type="synonym">Delphax striatella</name>
    <dbReference type="NCBI Taxonomy" id="195883"/>
    <lineage>
        <taxon>Eukaryota</taxon>
        <taxon>Metazoa</taxon>
        <taxon>Ecdysozoa</taxon>
        <taxon>Arthropoda</taxon>
        <taxon>Hexapoda</taxon>
        <taxon>Insecta</taxon>
        <taxon>Pterygota</taxon>
        <taxon>Neoptera</taxon>
        <taxon>Paraneoptera</taxon>
        <taxon>Hemiptera</taxon>
        <taxon>Auchenorrhyncha</taxon>
        <taxon>Fulgoroidea</taxon>
        <taxon>Delphacidae</taxon>
        <taxon>Criomorphinae</taxon>
        <taxon>Laodelphax</taxon>
    </lineage>
</organism>
<dbReference type="GO" id="GO:0005509">
    <property type="term" value="F:calcium ion binding"/>
    <property type="evidence" value="ECO:0007669"/>
    <property type="project" value="InterPro"/>
</dbReference>
<feature type="transmembrane region" description="Helical" evidence="7">
    <location>
        <begin position="218"/>
        <end position="236"/>
    </location>
</feature>
<dbReference type="Gene3D" id="1.20.1540.10">
    <property type="entry name" value="Rhomboid-like"/>
    <property type="match status" value="1"/>
</dbReference>
<dbReference type="AlphaFoldDB" id="A0A482WHZ9"/>
<comment type="similarity">
    <text evidence="2">Belongs to the peptidase S54 family.</text>
</comment>
<feature type="transmembrane region" description="Helical" evidence="7">
    <location>
        <begin position="304"/>
        <end position="324"/>
    </location>
</feature>
<dbReference type="EMBL" id="QKKF02035878">
    <property type="protein sequence ID" value="RZF32801.1"/>
    <property type="molecule type" value="Genomic_DNA"/>
</dbReference>
<evidence type="ECO:0000313" key="9">
    <source>
        <dbReference type="EMBL" id="RZF32801.1"/>
    </source>
</evidence>
<keyword evidence="6 7" id="KW-0472">Membrane</keyword>
<comment type="subcellular location">
    <subcellularLocation>
        <location evidence="1">Membrane</location>
        <topology evidence="1">Multi-pass membrane protein</topology>
    </subcellularLocation>
</comment>
<feature type="transmembrane region" description="Helical" evidence="7">
    <location>
        <begin position="273"/>
        <end position="292"/>
    </location>
</feature>
<dbReference type="SMR" id="A0A482WHZ9"/>
<dbReference type="Pfam" id="PF01694">
    <property type="entry name" value="Rhomboid"/>
    <property type="match status" value="1"/>
</dbReference>
<dbReference type="GO" id="GO:0016020">
    <property type="term" value="C:membrane"/>
    <property type="evidence" value="ECO:0007669"/>
    <property type="project" value="UniProtKB-SubCell"/>
</dbReference>
<evidence type="ECO:0000256" key="6">
    <source>
        <dbReference type="ARBA" id="ARBA00023136"/>
    </source>
</evidence>
<dbReference type="InterPro" id="IPR022764">
    <property type="entry name" value="Peptidase_S54_rhomboid_dom"/>
</dbReference>
<dbReference type="PANTHER" id="PTHR45840:SF8">
    <property type="entry name" value="RHOMBOID PROTEASE"/>
    <property type="match status" value="1"/>
</dbReference>
<feature type="transmembrane region" description="Helical" evidence="7">
    <location>
        <begin position="336"/>
        <end position="357"/>
    </location>
</feature>
<name>A0A482WHZ9_LAOST</name>
<dbReference type="InParanoid" id="A0A482WHZ9"/>
<sequence>MPSQVRVDTETALPLHTVENHWYRVFKKYDTDGDGKLNLGELKASITSSGFSHDIPDHVVAKLIKLSDKNRDGHIDFAEFIHLLETDEGRAHFNHLLSQYIHYTVPVRGGAGAHRRGKVRRPDTPDGEYEDEYSCFPPPLCMVLVSVIEIAVFAYDVYQAGDSIMGPAANFFIYNPFKRSEFWRFLTYMFVHAGIGHLVVNLMVQIMLGIPLEMVHGWWRVLAIYIAGVIAGSLGTSISDPQVYLAGASGGVYAIIAAHLSTIILNWSELLFALWQLIIFLALAVIDIGTAIHDRYVAQLNREIGYVAHLTGAIAGLLVGLVILRNLAVRSWERKLQWVGLFLYIALISLAIALNLYS</sequence>
<evidence type="ECO:0000313" key="10">
    <source>
        <dbReference type="Proteomes" id="UP000291343"/>
    </source>
</evidence>
<dbReference type="FunCoup" id="A0A482WHZ9">
    <property type="interactions" value="206"/>
</dbReference>
<dbReference type="InterPro" id="IPR011992">
    <property type="entry name" value="EF-hand-dom_pair"/>
</dbReference>
<feature type="domain" description="EF-hand" evidence="8">
    <location>
        <begin position="17"/>
        <end position="52"/>
    </location>
</feature>
<dbReference type="PROSITE" id="PS00018">
    <property type="entry name" value="EF_HAND_1"/>
    <property type="match status" value="2"/>
</dbReference>
<evidence type="ECO:0000259" key="8">
    <source>
        <dbReference type="PROSITE" id="PS50222"/>
    </source>
</evidence>
<feature type="transmembrane region" description="Helical" evidence="7">
    <location>
        <begin position="243"/>
        <end position="267"/>
    </location>
</feature>
<feature type="transmembrane region" description="Helical" evidence="7">
    <location>
        <begin position="185"/>
        <end position="212"/>
    </location>
</feature>
<reference evidence="9 10" key="1">
    <citation type="journal article" date="2017" name="Gigascience">
        <title>Genome sequence of the small brown planthopper, Laodelphax striatellus.</title>
        <authorList>
            <person name="Zhu J."/>
            <person name="Jiang F."/>
            <person name="Wang X."/>
            <person name="Yang P."/>
            <person name="Bao Y."/>
            <person name="Zhao W."/>
            <person name="Wang W."/>
            <person name="Lu H."/>
            <person name="Wang Q."/>
            <person name="Cui N."/>
            <person name="Li J."/>
            <person name="Chen X."/>
            <person name="Luo L."/>
            <person name="Yu J."/>
            <person name="Kang L."/>
            <person name="Cui F."/>
        </authorList>
    </citation>
    <scope>NUCLEOTIDE SEQUENCE [LARGE SCALE GENOMIC DNA]</scope>
    <source>
        <strain evidence="9">Lst14</strain>
    </source>
</reference>
<keyword evidence="10" id="KW-1185">Reference proteome</keyword>
<dbReference type="OrthoDB" id="418595at2759"/>
<dbReference type="Proteomes" id="UP000291343">
    <property type="component" value="Unassembled WGS sequence"/>
</dbReference>
<evidence type="ECO:0000256" key="7">
    <source>
        <dbReference type="SAM" id="Phobius"/>
    </source>
</evidence>
<dbReference type="GO" id="GO:0004252">
    <property type="term" value="F:serine-type endopeptidase activity"/>
    <property type="evidence" value="ECO:0007669"/>
    <property type="project" value="InterPro"/>
</dbReference>
<dbReference type="InterPro" id="IPR002048">
    <property type="entry name" value="EF_hand_dom"/>
</dbReference>
<evidence type="ECO:0000256" key="3">
    <source>
        <dbReference type="ARBA" id="ARBA00022692"/>
    </source>
</evidence>
<comment type="caution">
    <text evidence="9">The sequence shown here is derived from an EMBL/GenBank/DDBJ whole genome shotgun (WGS) entry which is preliminary data.</text>
</comment>
<evidence type="ECO:0000256" key="4">
    <source>
        <dbReference type="ARBA" id="ARBA00022837"/>
    </source>
</evidence>
<protein>
    <recommendedName>
        <fullName evidence="8">EF-hand domain-containing protein</fullName>
    </recommendedName>
</protein>
<proteinExistence type="inferred from homology"/>
<dbReference type="CDD" id="cd00051">
    <property type="entry name" value="EFh"/>
    <property type="match status" value="1"/>
</dbReference>
<feature type="domain" description="EF-hand" evidence="8">
    <location>
        <begin position="55"/>
        <end position="90"/>
    </location>
</feature>
<accession>A0A482WHZ9</accession>
<evidence type="ECO:0000256" key="2">
    <source>
        <dbReference type="ARBA" id="ARBA00009045"/>
    </source>
</evidence>
<dbReference type="SUPFAM" id="SSF144091">
    <property type="entry name" value="Rhomboid-like"/>
    <property type="match status" value="1"/>
</dbReference>
<evidence type="ECO:0000256" key="5">
    <source>
        <dbReference type="ARBA" id="ARBA00022989"/>
    </source>
</evidence>
<dbReference type="InterPro" id="IPR035952">
    <property type="entry name" value="Rhomboid-like_sf"/>
</dbReference>
<dbReference type="PROSITE" id="PS50222">
    <property type="entry name" value="EF_HAND_2"/>
    <property type="match status" value="2"/>
</dbReference>
<keyword evidence="4" id="KW-0106">Calcium</keyword>
<dbReference type="InterPro" id="IPR051739">
    <property type="entry name" value="Rhomboid_IM_Serine_Proteases"/>
</dbReference>
<keyword evidence="3 7" id="KW-0812">Transmembrane</keyword>
<dbReference type="Gene3D" id="1.10.238.10">
    <property type="entry name" value="EF-hand"/>
    <property type="match status" value="1"/>
</dbReference>
<dbReference type="Pfam" id="PF13499">
    <property type="entry name" value="EF-hand_7"/>
    <property type="match status" value="1"/>
</dbReference>
<dbReference type="STRING" id="195883.A0A482WHZ9"/>